<name>A0A2P2N7H6_RHIMU</name>
<organism evidence="1">
    <name type="scientific">Rhizophora mucronata</name>
    <name type="common">Asiatic mangrove</name>
    <dbReference type="NCBI Taxonomy" id="61149"/>
    <lineage>
        <taxon>Eukaryota</taxon>
        <taxon>Viridiplantae</taxon>
        <taxon>Streptophyta</taxon>
        <taxon>Embryophyta</taxon>
        <taxon>Tracheophyta</taxon>
        <taxon>Spermatophyta</taxon>
        <taxon>Magnoliopsida</taxon>
        <taxon>eudicotyledons</taxon>
        <taxon>Gunneridae</taxon>
        <taxon>Pentapetalae</taxon>
        <taxon>rosids</taxon>
        <taxon>fabids</taxon>
        <taxon>Malpighiales</taxon>
        <taxon>Rhizophoraceae</taxon>
        <taxon>Rhizophora</taxon>
    </lineage>
</organism>
<dbReference type="AlphaFoldDB" id="A0A2P2N7H6"/>
<accession>A0A2P2N7H6</accession>
<reference evidence="1" key="1">
    <citation type="submission" date="2018-02" db="EMBL/GenBank/DDBJ databases">
        <title>Rhizophora mucronata_Transcriptome.</title>
        <authorList>
            <person name="Meera S.P."/>
            <person name="Sreeshan A."/>
            <person name="Augustine A."/>
        </authorList>
    </citation>
    <scope>NUCLEOTIDE SEQUENCE</scope>
    <source>
        <tissue evidence="1">Leaf</tissue>
    </source>
</reference>
<proteinExistence type="predicted"/>
<sequence>MKALKKASSNKAQRLSFLSGLLMNCT</sequence>
<protein>
    <submittedName>
        <fullName evidence="1">Uncharacterized protein</fullName>
    </submittedName>
</protein>
<dbReference type="EMBL" id="GGEC01057975">
    <property type="protein sequence ID" value="MBX38459.1"/>
    <property type="molecule type" value="Transcribed_RNA"/>
</dbReference>
<evidence type="ECO:0000313" key="1">
    <source>
        <dbReference type="EMBL" id="MBX38459.1"/>
    </source>
</evidence>